<dbReference type="Gene3D" id="3.40.1360.10">
    <property type="match status" value="1"/>
</dbReference>
<proteinExistence type="predicted"/>
<accession>A0A6M3KTW8</accession>
<dbReference type="Gene3D" id="3.90.980.10">
    <property type="entry name" value="DNA primase, catalytic core, N-terminal domain"/>
    <property type="match status" value="1"/>
</dbReference>
<dbReference type="SUPFAM" id="SSF56731">
    <property type="entry name" value="DNA primase core"/>
    <property type="match status" value="1"/>
</dbReference>
<dbReference type="GO" id="GO:0006269">
    <property type="term" value="P:DNA replication, synthesis of primer"/>
    <property type="evidence" value="ECO:0007669"/>
    <property type="project" value="TreeGrafter"/>
</dbReference>
<dbReference type="PANTHER" id="PTHR30313:SF2">
    <property type="entry name" value="DNA PRIMASE"/>
    <property type="match status" value="1"/>
</dbReference>
<protein>
    <submittedName>
        <fullName evidence="1">Putative DNA primase</fullName>
    </submittedName>
</protein>
<dbReference type="EMBL" id="MT142577">
    <property type="protein sequence ID" value="QJA85476.1"/>
    <property type="molecule type" value="Genomic_DNA"/>
</dbReference>
<dbReference type="AlphaFoldDB" id="A0A6M3KTW8"/>
<dbReference type="InterPro" id="IPR037068">
    <property type="entry name" value="DNA_primase_core_N_sf"/>
</dbReference>
<evidence type="ECO:0000313" key="1">
    <source>
        <dbReference type="EMBL" id="QJA85476.1"/>
    </source>
</evidence>
<sequence>MNISIALIDDLKIRQRRENEILGICPVCGCKDANFNTAKLRWRCWHCPAKGVIIPEEGYEVQEVEEPKLDIPKIRELYTTLAEKYHSSMTQPVLNYLQTRGLTQKIIDDFQLGFCSTDFYDEYSDKLAESAGVLYQNYPVLTNRVTIPYIVDGKVTDLRGRILDTIFQYRDNTPTYTSLAGNHDSRGATFLFNHDVIEKSDRVIITEGEFKAIVAQQNGFDTVATPGIFGWQKKWSGLLENKNVILAADFDRISGMRSPAYLMAKMLSKDLPKLKVALLGVASYTTSGKIDIDSLIANGHLDLFEMAIEGAMDAKLWLSIEEKKGYGRKR</sequence>
<dbReference type="InterPro" id="IPR050219">
    <property type="entry name" value="DnaG_primase"/>
</dbReference>
<dbReference type="CDD" id="cd01029">
    <property type="entry name" value="TOPRIM_primases"/>
    <property type="match status" value="1"/>
</dbReference>
<dbReference type="PANTHER" id="PTHR30313">
    <property type="entry name" value="DNA PRIMASE"/>
    <property type="match status" value="1"/>
</dbReference>
<dbReference type="InterPro" id="IPR034154">
    <property type="entry name" value="TOPRIM_DnaG/twinkle"/>
</dbReference>
<name>A0A6M3KTW8_9ZZZZ</name>
<gene>
    <name evidence="1" type="ORF">MM415B02217_0004</name>
</gene>
<reference evidence="1" key="1">
    <citation type="submission" date="2020-03" db="EMBL/GenBank/DDBJ databases">
        <title>The deep terrestrial virosphere.</title>
        <authorList>
            <person name="Holmfeldt K."/>
            <person name="Nilsson E."/>
            <person name="Simone D."/>
            <person name="Lopez-Fernandez M."/>
            <person name="Wu X."/>
            <person name="de Brujin I."/>
            <person name="Lundin D."/>
            <person name="Andersson A."/>
            <person name="Bertilsson S."/>
            <person name="Dopson M."/>
        </authorList>
    </citation>
    <scope>NUCLEOTIDE SEQUENCE</scope>
    <source>
        <strain evidence="1">MM415B02217</strain>
    </source>
</reference>
<dbReference type="GO" id="GO:0005737">
    <property type="term" value="C:cytoplasm"/>
    <property type="evidence" value="ECO:0007669"/>
    <property type="project" value="TreeGrafter"/>
</dbReference>
<organism evidence="1">
    <name type="scientific">viral metagenome</name>
    <dbReference type="NCBI Taxonomy" id="1070528"/>
    <lineage>
        <taxon>unclassified sequences</taxon>
        <taxon>metagenomes</taxon>
        <taxon>organismal metagenomes</taxon>
    </lineage>
</organism>